<name>A0A1F7X4W6_9BACT</name>
<accession>A0A1F7X4W6</accession>
<protein>
    <recommendedName>
        <fullName evidence="5">DUF4012 domain-containing protein</fullName>
    </recommendedName>
</protein>
<evidence type="ECO:0000256" key="2">
    <source>
        <dbReference type="SAM" id="Phobius"/>
    </source>
</evidence>
<comment type="caution">
    <text evidence="3">The sequence shown here is derived from an EMBL/GenBank/DDBJ whole genome shotgun (WGS) entry which is preliminary data.</text>
</comment>
<keyword evidence="2" id="KW-1133">Transmembrane helix</keyword>
<sequence>MEEKEQVGGIPQIKPTEAEPDVVPAAPKEESILVPKVEIPAAVPTATPKTNFLKSLPKISFAGKGRKIAIGVGIFLLAFIVLIVIPGLSVYGKSKALYKQTQALAASAKGQNLQAMKAEIGKTKTSLTSLRSSFTFIYWTKFIPFIGSYVADAEHGLKAYGYGLDAAEITLTTVEPYADILGITTDLGADGAKTAQERIDFVVKAIPTIIPKIDEILAKANQAKAEIDAVNPNRYPVKFAGREVREPMKKAIDMLNEGVGLVSQSKPLLEAAPYLLGLDSPRQYLLLFQNDKELRPTGGFMTAYAIMKVEEAKFEPVASDDIYNLDAKYRPRIPAPEPISKYIKGPYILSKNLRLRDMNWSPDFTESMQLFTKEAESVGVKGIDGVIAVDTQLLVNLLDAIGPIGVSGFGNFSTQNEPKCNCPQVIYELESFADTEGPIVWDPVSGKIVFAPPNIDNRKKIIGPLMNSILANSLGQPKEKLPKLAEAAFKSLLEKHVLFYLYDEKAQAGVTSFGVAGTIKEYDGDYLAINDANLGGRKSNLYATQEVEQEIVVAKDGSVEKTVTITYKNPEKHDGWLNSVLPNWVRIYVPKGSTLVAAEGLEDKADPYEELDKTVFAGFFQLRPEGVSRVTFKYKLPFKVTKDYKLLIQKQPGTDKPLYHLKLGKTQEEFFLKTDKEFRLRI</sequence>
<organism evidence="3 4">
    <name type="scientific">Candidatus Woesebacteria bacterium RBG_13_46_13</name>
    <dbReference type="NCBI Taxonomy" id="1802479"/>
    <lineage>
        <taxon>Bacteria</taxon>
        <taxon>Candidatus Woeseibacteriota</taxon>
    </lineage>
</organism>
<evidence type="ECO:0000313" key="3">
    <source>
        <dbReference type="EMBL" id="OGM09345.1"/>
    </source>
</evidence>
<feature type="transmembrane region" description="Helical" evidence="2">
    <location>
        <begin position="68"/>
        <end position="91"/>
    </location>
</feature>
<keyword evidence="2" id="KW-0472">Membrane</keyword>
<gene>
    <name evidence="3" type="ORF">A2Y68_00025</name>
</gene>
<dbReference type="InterPro" id="IPR025101">
    <property type="entry name" value="DUF4012"/>
</dbReference>
<dbReference type="STRING" id="1802479.A2Y68_00025"/>
<evidence type="ECO:0000256" key="1">
    <source>
        <dbReference type="SAM" id="MobiDB-lite"/>
    </source>
</evidence>
<reference evidence="3 4" key="1">
    <citation type="journal article" date="2016" name="Nat. Commun.">
        <title>Thousands of microbial genomes shed light on interconnected biogeochemical processes in an aquifer system.</title>
        <authorList>
            <person name="Anantharaman K."/>
            <person name="Brown C.T."/>
            <person name="Hug L.A."/>
            <person name="Sharon I."/>
            <person name="Castelle C.J."/>
            <person name="Probst A.J."/>
            <person name="Thomas B.C."/>
            <person name="Singh A."/>
            <person name="Wilkins M.J."/>
            <person name="Karaoz U."/>
            <person name="Brodie E.L."/>
            <person name="Williams K.H."/>
            <person name="Hubbard S.S."/>
            <person name="Banfield J.F."/>
        </authorList>
    </citation>
    <scope>NUCLEOTIDE SEQUENCE [LARGE SCALE GENOMIC DNA]</scope>
</reference>
<feature type="region of interest" description="Disordered" evidence="1">
    <location>
        <begin position="1"/>
        <end position="24"/>
    </location>
</feature>
<proteinExistence type="predicted"/>
<dbReference type="AlphaFoldDB" id="A0A1F7X4W6"/>
<dbReference type="Proteomes" id="UP000176778">
    <property type="component" value="Unassembled WGS sequence"/>
</dbReference>
<dbReference type="EMBL" id="MGFR01000005">
    <property type="protein sequence ID" value="OGM09345.1"/>
    <property type="molecule type" value="Genomic_DNA"/>
</dbReference>
<keyword evidence="2" id="KW-0812">Transmembrane</keyword>
<dbReference type="Pfam" id="PF13196">
    <property type="entry name" value="DUF4012"/>
    <property type="match status" value="1"/>
</dbReference>
<evidence type="ECO:0008006" key="5">
    <source>
        <dbReference type="Google" id="ProtNLM"/>
    </source>
</evidence>
<evidence type="ECO:0000313" key="4">
    <source>
        <dbReference type="Proteomes" id="UP000176778"/>
    </source>
</evidence>